<evidence type="ECO:0000313" key="4">
    <source>
        <dbReference type="EMBL" id="URW77846.1"/>
    </source>
</evidence>
<keyword evidence="1" id="KW-0677">Repeat</keyword>
<keyword evidence="5" id="KW-1185">Reference proteome</keyword>
<sequence length="351" mass="40286">MMNDYENNLFATLAFGELSEVQALLKKGVNLDEHKNARGETALHHTLFTGYMDRAKLLLEHNASPNIKDNYGFTPLYSSVFDENIKAAELLLKNGADANFGFTPLTSIMQSQTITPIEKQELIEILLQHGAEIIVDNNNPPERVWTFEHLNVNKEIILKSLLTYNKPLTFNNISNNFSTINNVNIDEVRPKAIFELKYSNDIHHKVVNNFLKDAIVNSDNKTGNKNFIDSYNKYKGFLKKNYDEYKYHMDNNPPYFHCPITSLGIFEDPTFTKKIESIAAFFNNDTQSLEYKAFKTLLSLHLSFKITGSDIILKEVTTSKETEEKLNKQPLIGLKLQSKEFMIQLIFLKLN</sequence>
<dbReference type="EMBL" id="CP098324">
    <property type="protein sequence ID" value="URW77846.1"/>
    <property type="molecule type" value="Genomic_DNA"/>
</dbReference>
<dbReference type="Proteomes" id="UP001056268">
    <property type="component" value="Chromosome"/>
</dbReference>
<evidence type="ECO:0000256" key="2">
    <source>
        <dbReference type="ARBA" id="ARBA00023043"/>
    </source>
</evidence>
<dbReference type="RefSeq" id="WP_077181551.1">
    <property type="nucleotide sequence ID" value="NZ_CP010969.1"/>
</dbReference>
<evidence type="ECO:0000313" key="5">
    <source>
        <dbReference type="Proteomes" id="UP001056268"/>
    </source>
</evidence>
<feature type="repeat" description="ANK" evidence="3">
    <location>
        <begin position="71"/>
        <end position="99"/>
    </location>
</feature>
<dbReference type="PROSITE" id="PS50297">
    <property type="entry name" value="ANK_REP_REGION"/>
    <property type="match status" value="2"/>
</dbReference>
<dbReference type="SMART" id="SM00248">
    <property type="entry name" value="ANK"/>
    <property type="match status" value="3"/>
</dbReference>
<dbReference type="PROSITE" id="PS50088">
    <property type="entry name" value="ANK_REPEAT"/>
    <property type="match status" value="2"/>
</dbReference>
<gene>
    <name evidence="4" type="ORF">NBT09_00215</name>
</gene>
<dbReference type="SUPFAM" id="SSF48403">
    <property type="entry name" value="Ankyrin repeat"/>
    <property type="match status" value="1"/>
</dbReference>
<dbReference type="InterPro" id="IPR002110">
    <property type="entry name" value="Ankyrin_rpt"/>
</dbReference>
<keyword evidence="2 3" id="KW-0040">ANK repeat</keyword>
<dbReference type="InterPro" id="IPR036770">
    <property type="entry name" value="Ankyrin_rpt-contain_sf"/>
</dbReference>
<organism evidence="4 5">
    <name type="scientific">Rickettsia conorii subsp. raoultii</name>
    <dbReference type="NCBI Taxonomy" id="369822"/>
    <lineage>
        <taxon>Bacteria</taxon>
        <taxon>Pseudomonadati</taxon>
        <taxon>Pseudomonadota</taxon>
        <taxon>Alphaproteobacteria</taxon>
        <taxon>Rickettsiales</taxon>
        <taxon>Rickettsiaceae</taxon>
        <taxon>Rickettsieae</taxon>
        <taxon>Rickettsia</taxon>
        <taxon>spotted fever group</taxon>
    </lineage>
</organism>
<dbReference type="InterPro" id="IPR050745">
    <property type="entry name" value="Multifunctional_regulatory"/>
</dbReference>
<dbReference type="Gene3D" id="1.25.40.20">
    <property type="entry name" value="Ankyrin repeat-containing domain"/>
    <property type="match status" value="1"/>
</dbReference>
<evidence type="ECO:0000256" key="1">
    <source>
        <dbReference type="ARBA" id="ARBA00022737"/>
    </source>
</evidence>
<accession>A0ABY4TZQ5</accession>
<dbReference type="Pfam" id="PF12796">
    <property type="entry name" value="Ank_2"/>
    <property type="match status" value="1"/>
</dbReference>
<evidence type="ECO:0000256" key="3">
    <source>
        <dbReference type="PROSITE-ProRule" id="PRU00023"/>
    </source>
</evidence>
<name>A0ABY4TZQ5_RICCR</name>
<proteinExistence type="predicted"/>
<dbReference type="PANTHER" id="PTHR24189">
    <property type="entry name" value="MYOTROPHIN"/>
    <property type="match status" value="1"/>
</dbReference>
<feature type="repeat" description="ANK" evidence="3">
    <location>
        <begin position="38"/>
        <end position="70"/>
    </location>
</feature>
<reference evidence="4" key="1">
    <citation type="submission" date="2022-05" db="EMBL/GenBank/DDBJ databases">
        <title>Tracking Rickettsia raoultii infection dynamics in vivo by bioorthogonal metabolic labeling.</title>
        <authorList>
            <person name="Zhu D.-Y."/>
            <person name="Jia N."/>
            <person name="Li C."/>
            <person name="Zhang M.-Z."/>
            <person name="Liu H.-B."/>
            <person name="Cao W.-C."/>
        </authorList>
    </citation>
    <scope>NUCLEOTIDE SEQUENCE</scope>
    <source>
        <strain evidence="4">BIME</strain>
    </source>
</reference>
<protein>
    <submittedName>
        <fullName evidence="4">Ankyrin repeat domain-containing protein</fullName>
    </submittedName>
</protein>
<dbReference type="PANTHER" id="PTHR24189:SF50">
    <property type="entry name" value="ANKYRIN REPEAT AND SOCS BOX PROTEIN 2"/>
    <property type="match status" value="1"/>
</dbReference>